<dbReference type="HOGENOM" id="CLU_2817714_0_0_1"/>
<evidence type="ECO:0000313" key="1">
    <source>
        <dbReference type="EMBL" id="CDJ26470.1"/>
    </source>
</evidence>
<name>A0A077RAD0_WHEAT</name>
<sequence length="67" mass="7795">MIHTRAGTPNKCISLALALENDRWCILTEGEEFCSILCKIFIYTKEEVQKMNSKSSCAQERRKFHGW</sequence>
<reference evidence="2" key="1">
    <citation type="journal article" date="2014" name="Science">
        <title>Structural and functional partitioning of bread wheat chromosome 3B.</title>
        <authorList>
            <person name="Choulet F."/>
            <person name="Alberti A."/>
            <person name="Theil S."/>
            <person name="Glover N."/>
            <person name="Barbe V."/>
            <person name="Daron J."/>
            <person name="Pingault L."/>
            <person name="Sourdille P."/>
            <person name="Couloux A."/>
            <person name="Paux E."/>
            <person name="Leroy P."/>
            <person name="Mangenot S."/>
            <person name="Guilhot N."/>
            <person name="Le Gouis J."/>
            <person name="Balfourier F."/>
            <person name="Alaux M."/>
            <person name="Jamilloux V."/>
            <person name="Poulain J."/>
            <person name="Durand C."/>
            <person name="Bellec A."/>
            <person name="Gaspin C."/>
            <person name="Safar J."/>
            <person name="Dolezel J."/>
            <person name="Rogers J."/>
            <person name="Vandepoele K."/>
            <person name="Aury J.M."/>
            <person name="Mayer K."/>
            <person name="Berges H."/>
            <person name="Quesneville H."/>
            <person name="Wincker P."/>
            <person name="Feuillet C."/>
        </authorList>
    </citation>
    <scope>NUCLEOTIDE SEQUENCE</scope>
</reference>
<protein>
    <submittedName>
        <fullName evidence="1">(bread wheat) hypothetical protein</fullName>
    </submittedName>
</protein>
<accession>A0A077RAD0</accession>
<dbReference type="EMBL" id="HG670306">
    <property type="protein sequence ID" value="CDM83354.1"/>
    <property type="molecule type" value="Genomic_DNA"/>
</dbReference>
<evidence type="ECO:0000313" key="2">
    <source>
        <dbReference type="EMBL" id="CDM83354.1"/>
    </source>
</evidence>
<dbReference type="EMBL" id="CBUC010000190">
    <property type="protein sequence ID" value="CDJ26470.1"/>
    <property type="molecule type" value="Genomic_DNA"/>
</dbReference>
<organism evidence="2">
    <name type="scientific">Triticum aestivum</name>
    <name type="common">Wheat</name>
    <dbReference type="NCBI Taxonomy" id="4565"/>
    <lineage>
        <taxon>Eukaryota</taxon>
        <taxon>Viridiplantae</taxon>
        <taxon>Streptophyta</taxon>
        <taxon>Embryophyta</taxon>
        <taxon>Tracheophyta</taxon>
        <taxon>Spermatophyta</taxon>
        <taxon>Magnoliopsida</taxon>
        <taxon>Liliopsida</taxon>
        <taxon>Poales</taxon>
        <taxon>Poaceae</taxon>
        <taxon>BOP clade</taxon>
        <taxon>Pooideae</taxon>
        <taxon>Triticodae</taxon>
        <taxon>Triticeae</taxon>
        <taxon>Triticinae</taxon>
        <taxon>Triticum</taxon>
    </lineage>
</organism>
<dbReference type="AlphaFoldDB" id="A0A077RAD0"/>
<proteinExistence type="predicted"/>
<gene>
    <name evidence="1" type="ORF">TRAES_3BF114700020CFD_c1</name>
    <name evidence="2" type="ORF">TRAES_3BF115000190CFD_c1</name>
</gene>